<feature type="compositionally biased region" description="Basic and acidic residues" evidence="1">
    <location>
        <begin position="426"/>
        <end position="438"/>
    </location>
</feature>
<keyword evidence="2" id="KW-0812">Transmembrane</keyword>
<feature type="compositionally biased region" description="Basic and acidic residues" evidence="1">
    <location>
        <begin position="323"/>
        <end position="338"/>
    </location>
</feature>
<organism evidence="3 4">
    <name type="scientific">Crassostrea virginica</name>
    <name type="common">Eastern oyster</name>
    <dbReference type="NCBI Taxonomy" id="6565"/>
    <lineage>
        <taxon>Eukaryota</taxon>
        <taxon>Metazoa</taxon>
        <taxon>Spiralia</taxon>
        <taxon>Lophotrochozoa</taxon>
        <taxon>Mollusca</taxon>
        <taxon>Bivalvia</taxon>
        <taxon>Autobranchia</taxon>
        <taxon>Pteriomorphia</taxon>
        <taxon>Ostreida</taxon>
        <taxon>Ostreoidea</taxon>
        <taxon>Ostreidae</taxon>
        <taxon>Crassostrea</taxon>
    </lineage>
</organism>
<evidence type="ECO:0000313" key="3">
    <source>
        <dbReference type="Proteomes" id="UP000694844"/>
    </source>
</evidence>
<feature type="compositionally biased region" description="Basic and acidic residues" evidence="1">
    <location>
        <begin position="48"/>
        <end position="60"/>
    </location>
</feature>
<protein>
    <recommendedName>
        <fullName evidence="5">Golgi integral membrane protein 4</fullName>
    </recommendedName>
</protein>
<dbReference type="GO" id="GO:0000139">
    <property type="term" value="C:Golgi membrane"/>
    <property type="evidence" value="ECO:0007669"/>
    <property type="project" value="InterPro"/>
</dbReference>
<evidence type="ECO:0000256" key="1">
    <source>
        <dbReference type="SAM" id="MobiDB-lite"/>
    </source>
</evidence>
<feature type="compositionally biased region" description="Basic and acidic residues" evidence="1">
    <location>
        <begin position="70"/>
        <end position="81"/>
    </location>
</feature>
<sequence>MLGALQQTMTRNTGAVKTVAIVLVLLGWLYTMYKYHETSEKLQNSRQLGERVRKEQEKLSSKLQDTLTEAEDHRQNFEREKREYDNRLKSLQQQHSMLKAQHQDLEAELTKVQREKDKEAEDQKSQDLQRTQEYERFKQEKELEISNLKDEVANLRREKGNFEEQIQRLNSQLQNSQQQFQAQLQESQQRVIQLQQAVQQNQLAQQQQMANQFNQQQNQAAGQQNVPNPALGQQFDSHYQGAGGNQVIQNQNANQFGQNLPPNNQHKDVDLRFLNKQSLDKQQQQQPVVNQQHGGDTITMNAEDKAKLMEHNQQQHQVQPPKMNDKEGNPPEHEKVEESAGSPINKTAIEQRKDIEDHPNIRPPEVLDVEEIKYGQHRKEEKTADSKLVKPKLDDPVLQVAPPNDSVGEKRRNMVDGFNIQPPKGDSGKDEGDSHKEQNLQPPRVV</sequence>
<feature type="region of interest" description="Disordered" evidence="1">
    <location>
        <begin position="112"/>
        <end position="135"/>
    </location>
</feature>
<feature type="region of interest" description="Disordered" evidence="1">
    <location>
        <begin position="214"/>
        <end position="244"/>
    </location>
</feature>
<feature type="compositionally biased region" description="Basic and acidic residues" evidence="1">
    <location>
        <begin position="370"/>
        <end position="395"/>
    </location>
</feature>
<dbReference type="AlphaFoldDB" id="A0A8B8EBY0"/>
<dbReference type="OrthoDB" id="6288648at2759"/>
<name>A0A8B8EBY0_CRAVI</name>
<dbReference type="PANTHER" id="PTHR22909:SF24">
    <property type="entry name" value="GOLGI INTEGRAL MEMBRANE PROTEIN 4-RELATED"/>
    <property type="match status" value="1"/>
</dbReference>
<feature type="region of interest" description="Disordered" evidence="1">
    <location>
        <begin position="40"/>
        <end position="81"/>
    </location>
</feature>
<reference evidence="4" key="1">
    <citation type="submission" date="2025-08" db="UniProtKB">
        <authorList>
            <consortium name="RefSeq"/>
        </authorList>
    </citation>
    <scope>IDENTIFICATION</scope>
    <source>
        <tissue evidence="4">Whole sample</tissue>
    </source>
</reference>
<dbReference type="GeneID" id="111133781"/>
<keyword evidence="3" id="KW-1185">Reference proteome</keyword>
<feature type="compositionally biased region" description="Low complexity" evidence="1">
    <location>
        <begin position="214"/>
        <end position="225"/>
    </location>
</feature>
<evidence type="ECO:0008006" key="5">
    <source>
        <dbReference type="Google" id="ProtNLM"/>
    </source>
</evidence>
<dbReference type="PANTHER" id="PTHR22909">
    <property type="entry name" value="GOLGI INTEGRAL MEMBRANE PROTEIN 4"/>
    <property type="match status" value="1"/>
</dbReference>
<dbReference type="KEGG" id="cvn:111133781"/>
<keyword evidence="2" id="KW-1133">Transmembrane helix</keyword>
<evidence type="ECO:0000313" key="4">
    <source>
        <dbReference type="RefSeq" id="XP_022338152.1"/>
    </source>
</evidence>
<keyword evidence="2" id="KW-0472">Membrane</keyword>
<feature type="compositionally biased region" description="Basic and acidic residues" evidence="1">
    <location>
        <begin position="349"/>
        <end position="360"/>
    </location>
</feature>
<accession>A0A8B8EBY0</accession>
<evidence type="ECO:0000256" key="2">
    <source>
        <dbReference type="SAM" id="Phobius"/>
    </source>
</evidence>
<dbReference type="InterPro" id="IPR042336">
    <property type="entry name" value="GOLIM4"/>
</dbReference>
<proteinExistence type="predicted"/>
<feature type="transmembrane region" description="Helical" evidence="2">
    <location>
        <begin position="15"/>
        <end position="33"/>
    </location>
</feature>
<dbReference type="Proteomes" id="UP000694844">
    <property type="component" value="Chromosome 5"/>
</dbReference>
<feature type="region of interest" description="Disordered" evidence="1">
    <location>
        <begin position="310"/>
        <end position="446"/>
    </location>
</feature>
<dbReference type="RefSeq" id="XP_022338152.1">
    <property type="nucleotide sequence ID" value="XM_022482444.1"/>
</dbReference>
<gene>
    <name evidence="4" type="primary">LOC111133781</name>
</gene>